<organism evidence="1 2">
    <name type="scientific">Paenibacillus aestuarii</name>
    <dbReference type="NCBI Taxonomy" id="516965"/>
    <lineage>
        <taxon>Bacteria</taxon>
        <taxon>Bacillati</taxon>
        <taxon>Bacillota</taxon>
        <taxon>Bacilli</taxon>
        <taxon>Bacillales</taxon>
        <taxon>Paenibacillaceae</taxon>
        <taxon>Paenibacillus</taxon>
    </lineage>
</organism>
<sequence length="41" mass="4354">MGVLVTAERKICSASRLGGRLLRCSPENPDYSMLVSTASAL</sequence>
<accession>A0ABW0K4H3</accession>
<dbReference type="Proteomes" id="UP001596044">
    <property type="component" value="Unassembled WGS sequence"/>
</dbReference>
<proteinExistence type="predicted"/>
<dbReference type="EMBL" id="JBHSMJ010000009">
    <property type="protein sequence ID" value="MFC5447746.1"/>
    <property type="molecule type" value="Genomic_DNA"/>
</dbReference>
<protein>
    <submittedName>
        <fullName evidence="1">Uncharacterized protein</fullName>
    </submittedName>
</protein>
<evidence type="ECO:0000313" key="1">
    <source>
        <dbReference type="EMBL" id="MFC5447746.1"/>
    </source>
</evidence>
<comment type="caution">
    <text evidence="1">The sequence shown here is derived from an EMBL/GenBank/DDBJ whole genome shotgun (WGS) entry which is preliminary data.</text>
</comment>
<evidence type="ECO:0000313" key="2">
    <source>
        <dbReference type="Proteomes" id="UP001596044"/>
    </source>
</evidence>
<gene>
    <name evidence="1" type="ORF">ACFPOG_05715</name>
</gene>
<keyword evidence="2" id="KW-1185">Reference proteome</keyword>
<name>A0ABW0K4H3_9BACL</name>
<dbReference type="RefSeq" id="WP_377523818.1">
    <property type="nucleotide sequence ID" value="NZ_JBHSMJ010000009.1"/>
</dbReference>
<reference evidence="2" key="1">
    <citation type="journal article" date="2019" name="Int. J. Syst. Evol. Microbiol.">
        <title>The Global Catalogue of Microorganisms (GCM) 10K type strain sequencing project: providing services to taxonomists for standard genome sequencing and annotation.</title>
        <authorList>
            <consortium name="The Broad Institute Genomics Platform"/>
            <consortium name="The Broad Institute Genome Sequencing Center for Infectious Disease"/>
            <person name="Wu L."/>
            <person name="Ma J."/>
        </authorList>
    </citation>
    <scope>NUCLEOTIDE SEQUENCE [LARGE SCALE GENOMIC DNA]</scope>
    <source>
        <strain evidence="2">KACC 11904</strain>
    </source>
</reference>